<keyword evidence="6" id="KW-0813">Transport</keyword>
<comment type="similarity">
    <text evidence="6">Belongs to the exbB/tolQ family.</text>
</comment>
<proteinExistence type="inferred from homology"/>
<dbReference type="Proteomes" id="UP000306585">
    <property type="component" value="Unassembled WGS sequence"/>
</dbReference>
<organism evidence="10 11">
    <name type="scientific">Mariprofundus erugo</name>
    <dbReference type="NCBI Taxonomy" id="2528639"/>
    <lineage>
        <taxon>Bacteria</taxon>
        <taxon>Pseudomonadati</taxon>
        <taxon>Pseudomonadota</taxon>
        <taxon>Candidatius Mariprofundia</taxon>
        <taxon>Mariprofundales</taxon>
        <taxon>Mariprofundaceae</taxon>
        <taxon>Mariprofundus</taxon>
    </lineage>
</organism>
<evidence type="ECO:0000256" key="8">
    <source>
        <dbReference type="SAM" id="Phobius"/>
    </source>
</evidence>
<keyword evidence="2" id="KW-1003">Cell membrane</keyword>
<accession>A0A5R9GM58</accession>
<reference evidence="10 11" key="1">
    <citation type="journal article" date="2019" name="Appl. Environ. Microbiol.">
        <title>Environmental Evidence and Genomic Insight of Iron-oxidizing Bacteria Preference Towards More Corrosion Resistant Stainless Steel at Higher Salinities.</title>
        <authorList>
            <person name="Garrison C.E."/>
            <person name="Price K.A."/>
            <person name="Field E.K."/>
        </authorList>
    </citation>
    <scope>NUCLEOTIDE SEQUENCE [LARGE SCALE GENOMIC DNA]</scope>
    <source>
        <strain evidence="10 11">P3</strain>
    </source>
</reference>
<keyword evidence="5 8" id="KW-0472">Membrane</keyword>
<feature type="coiled-coil region" evidence="7">
    <location>
        <begin position="209"/>
        <end position="243"/>
    </location>
</feature>
<evidence type="ECO:0000313" key="10">
    <source>
        <dbReference type="EMBL" id="TLS65377.1"/>
    </source>
</evidence>
<sequence>MMARKGQVVDFILNDHTHVTWIIVGMFALGILVSLIQTMKLTGEWFRLYKLESVVMDKGLVTLSLSSHKHTVERFLIALQRITAVNGHPDLETLVDVEFASQHRISQFVSLLGNLMITLGLIGTVLGMTMTMNGLHSALGELGVNQELLLAGLRTAMNGMGTAFYTTLMGAVLGGILLRVFAWITDGSINGLQDLLLRTCIVHAAADLKADQTRDLRLMEAQVDQLEQRFRLLNLAMQASREEMHYLRDEACLMHTEMLAMAEGNPVRKIATEHARYALSVRPGFFKRLFRE</sequence>
<gene>
    <name evidence="10" type="ORF">FEF65_13005</name>
</gene>
<keyword evidence="11" id="KW-1185">Reference proteome</keyword>
<comment type="subcellular location">
    <subcellularLocation>
        <location evidence="1">Cell membrane</location>
        <topology evidence="1">Multi-pass membrane protein</topology>
    </subcellularLocation>
    <subcellularLocation>
        <location evidence="6">Membrane</location>
        <topology evidence="6">Multi-pass membrane protein</topology>
    </subcellularLocation>
</comment>
<dbReference type="Pfam" id="PF01618">
    <property type="entry name" value="MotA_ExbB"/>
    <property type="match status" value="1"/>
</dbReference>
<feature type="transmembrane region" description="Helical" evidence="8">
    <location>
        <begin position="20"/>
        <end position="39"/>
    </location>
</feature>
<name>A0A5R9GM58_9PROT</name>
<dbReference type="InterPro" id="IPR002898">
    <property type="entry name" value="MotA_ExbB_proton_chnl"/>
</dbReference>
<evidence type="ECO:0000256" key="7">
    <source>
        <dbReference type="SAM" id="Coils"/>
    </source>
</evidence>
<evidence type="ECO:0000313" key="11">
    <source>
        <dbReference type="Proteomes" id="UP000306585"/>
    </source>
</evidence>
<evidence type="ECO:0000259" key="9">
    <source>
        <dbReference type="Pfam" id="PF01618"/>
    </source>
</evidence>
<protein>
    <submittedName>
        <fullName evidence="10">MotA/TolQ/ExbB proton channel family protein</fullName>
    </submittedName>
</protein>
<keyword evidence="3 8" id="KW-0812">Transmembrane</keyword>
<evidence type="ECO:0000256" key="3">
    <source>
        <dbReference type="ARBA" id="ARBA00022692"/>
    </source>
</evidence>
<feature type="transmembrane region" description="Helical" evidence="8">
    <location>
        <begin position="111"/>
        <end position="132"/>
    </location>
</feature>
<evidence type="ECO:0000256" key="4">
    <source>
        <dbReference type="ARBA" id="ARBA00022989"/>
    </source>
</evidence>
<evidence type="ECO:0000256" key="6">
    <source>
        <dbReference type="RuleBase" id="RU004057"/>
    </source>
</evidence>
<keyword evidence="7" id="KW-0175">Coiled coil</keyword>
<feature type="transmembrane region" description="Helical" evidence="8">
    <location>
        <begin position="163"/>
        <end position="184"/>
    </location>
</feature>
<dbReference type="GO" id="GO:0005886">
    <property type="term" value="C:plasma membrane"/>
    <property type="evidence" value="ECO:0007669"/>
    <property type="project" value="UniProtKB-SubCell"/>
</dbReference>
<dbReference type="GO" id="GO:0015031">
    <property type="term" value="P:protein transport"/>
    <property type="evidence" value="ECO:0007669"/>
    <property type="project" value="UniProtKB-KW"/>
</dbReference>
<evidence type="ECO:0000256" key="1">
    <source>
        <dbReference type="ARBA" id="ARBA00004651"/>
    </source>
</evidence>
<feature type="domain" description="MotA/TolQ/ExbB proton channel" evidence="9">
    <location>
        <begin position="91"/>
        <end position="189"/>
    </location>
</feature>
<keyword evidence="4 8" id="KW-1133">Transmembrane helix</keyword>
<dbReference type="AlphaFoldDB" id="A0A5R9GM58"/>
<dbReference type="RefSeq" id="WP_138240256.1">
    <property type="nucleotide sequence ID" value="NZ_VBRY01000018.1"/>
</dbReference>
<keyword evidence="6" id="KW-0653">Protein transport</keyword>
<evidence type="ECO:0000256" key="2">
    <source>
        <dbReference type="ARBA" id="ARBA00022475"/>
    </source>
</evidence>
<dbReference type="EMBL" id="VBRY01000018">
    <property type="protein sequence ID" value="TLS65377.1"/>
    <property type="molecule type" value="Genomic_DNA"/>
</dbReference>
<evidence type="ECO:0000256" key="5">
    <source>
        <dbReference type="ARBA" id="ARBA00023136"/>
    </source>
</evidence>
<comment type="caution">
    <text evidence="10">The sequence shown here is derived from an EMBL/GenBank/DDBJ whole genome shotgun (WGS) entry which is preliminary data.</text>
</comment>